<dbReference type="InterPro" id="IPR017946">
    <property type="entry name" value="PLC-like_Pdiesterase_TIM-brl"/>
</dbReference>
<protein>
    <submittedName>
        <fullName evidence="3">Glycerophosphoryl diester phosphodiesterase membrane domain-containing protein</fullName>
    </submittedName>
</protein>
<keyword evidence="4" id="KW-1185">Reference proteome</keyword>
<keyword evidence="1" id="KW-0812">Transmembrane</keyword>
<keyword evidence="1" id="KW-1133">Transmembrane helix</keyword>
<evidence type="ECO:0000313" key="3">
    <source>
        <dbReference type="EMBL" id="MEC5423560.1"/>
    </source>
</evidence>
<dbReference type="Proteomes" id="UP001335737">
    <property type="component" value="Unassembled WGS sequence"/>
</dbReference>
<feature type="domain" description="GP-PDE" evidence="2">
    <location>
        <begin position="373"/>
        <end position="604"/>
    </location>
</feature>
<comment type="caution">
    <text evidence="3">The sequence shown here is derived from an EMBL/GenBank/DDBJ whole genome shotgun (WGS) entry which is preliminary data.</text>
</comment>
<keyword evidence="1" id="KW-0472">Membrane</keyword>
<organism evidence="3 4">
    <name type="scientific">Virgibacillus tibetensis</name>
    <dbReference type="NCBI Taxonomy" id="3042313"/>
    <lineage>
        <taxon>Bacteria</taxon>
        <taxon>Bacillati</taxon>
        <taxon>Bacillota</taxon>
        <taxon>Bacilli</taxon>
        <taxon>Bacillales</taxon>
        <taxon>Bacillaceae</taxon>
        <taxon>Virgibacillus</taxon>
    </lineage>
</organism>
<dbReference type="PROSITE" id="PS51704">
    <property type="entry name" value="GP_PDE"/>
    <property type="match status" value="1"/>
</dbReference>
<feature type="transmembrane region" description="Helical" evidence="1">
    <location>
        <begin position="276"/>
        <end position="299"/>
    </location>
</feature>
<feature type="transmembrane region" description="Helical" evidence="1">
    <location>
        <begin position="138"/>
        <end position="157"/>
    </location>
</feature>
<dbReference type="EMBL" id="JARZFX010000003">
    <property type="protein sequence ID" value="MEC5423560.1"/>
    <property type="molecule type" value="Genomic_DNA"/>
</dbReference>
<dbReference type="Pfam" id="PF03009">
    <property type="entry name" value="GDPD"/>
    <property type="match status" value="1"/>
</dbReference>
<evidence type="ECO:0000256" key="1">
    <source>
        <dbReference type="SAM" id="Phobius"/>
    </source>
</evidence>
<proteinExistence type="predicted"/>
<dbReference type="InterPro" id="IPR030395">
    <property type="entry name" value="GP_PDE_dom"/>
</dbReference>
<dbReference type="Pfam" id="PF10110">
    <property type="entry name" value="GPDPase_memb"/>
    <property type="match status" value="1"/>
</dbReference>
<name>A0ABU6KEG3_9BACI</name>
<feature type="transmembrane region" description="Helical" evidence="1">
    <location>
        <begin position="81"/>
        <end position="112"/>
    </location>
</feature>
<feature type="transmembrane region" description="Helical" evidence="1">
    <location>
        <begin position="186"/>
        <end position="211"/>
    </location>
</feature>
<dbReference type="Gene3D" id="3.20.20.190">
    <property type="entry name" value="Phosphatidylinositol (PI) phosphodiesterase"/>
    <property type="match status" value="1"/>
</dbReference>
<dbReference type="InterPro" id="IPR018476">
    <property type="entry name" value="GlyceroP-diester-Pdiesterase_M"/>
</dbReference>
<feature type="transmembrane region" description="Helical" evidence="1">
    <location>
        <begin position="43"/>
        <end position="61"/>
    </location>
</feature>
<dbReference type="PANTHER" id="PTHR46211">
    <property type="entry name" value="GLYCEROPHOSPHORYL DIESTER PHOSPHODIESTERASE"/>
    <property type="match status" value="1"/>
</dbReference>
<evidence type="ECO:0000313" key="4">
    <source>
        <dbReference type="Proteomes" id="UP001335737"/>
    </source>
</evidence>
<sequence length="607" mass="70055">MEIYQIKPGDRRPLGKDATMYNLFTSSLRDFSFSYKKYLSFELIYALLASLIFVPFLSYIFNRLLMVMGASSLLNTEVYKLGLSFTGMTGILLISFFAVAILFVEFGVLIIIAQKRFFNHSVYVAEAVVTTLSKLPKLLGFGIFQLFFLLLLFIPFIDSSTLPPVLDFNVTIFLTGILYESYLSMIIYFTILILFGYLFIRWIFALHFIFIEDKSIWEAMKSSWTVTKYNKLRLIFYLCLLNLLFFVFVFIVMSLVSQTATLLDVKLIGNFIKNYLLTFSSYLTLIFSQFLIPVNIIILTRLFYQFQQKEDFLVKDTLKLKRNHHLTNLEEGISRYFTKRKYTLTAVVAITLTGMFIINYAVNDSIVYLKWDVAVASHRGDMKEAPENSMSSIRSAIEKGVDAVEVDVMMTKDGVLVLNHDYDLQRTAGVAESIKNMTYEEVSQIDIGRHYDEAFTGERIPTLDEVIQEAKENDTKLILDLKAVDPNTDFAGAIVELVEKHEADSLTYVQSFNYDLLQEIRNKNNTIKIGQILFLSAGNLANLDVDFYTIRESMLTKRFIRNAQNLNREVWVWTVNIERNIEEVLTYNIDGIITDYPERVQQVLGIR</sequence>
<dbReference type="PANTHER" id="PTHR46211:SF8">
    <property type="entry name" value="PHOSPHODIESTERASE"/>
    <property type="match status" value="1"/>
</dbReference>
<gene>
    <name evidence="3" type="ORF">QGM71_08655</name>
</gene>
<feature type="transmembrane region" description="Helical" evidence="1">
    <location>
        <begin position="342"/>
        <end position="362"/>
    </location>
</feature>
<accession>A0ABU6KEG3</accession>
<reference evidence="3 4" key="1">
    <citation type="journal article" date="2024" name="Int. J. Syst. Evol. Microbiol.">
        <title>Virgibacillus tibetensis sp. nov., isolated from salt lake on the Tibetan Plateau of China.</title>
        <authorList>
            <person name="Phurbu D."/>
            <person name="Liu Z.-X."/>
            <person name="Wang R."/>
            <person name="Zheng Y.-Y."/>
            <person name="Liu H.-C."/>
            <person name="Zhou Y.-G."/>
            <person name="Yu Y.-J."/>
            <person name="Li A.-H."/>
        </authorList>
    </citation>
    <scope>NUCLEOTIDE SEQUENCE [LARGE SCALE GENOMIC DNA]</scope>
    <source>
        <strain evidence="3 4">C22-A2</strain>
    </source>
</reference>
<feature type="transmembrane region" description="Helical" evidence="1">
    <location>
        <begin position="232"/>
        <end position="256"/>
    </location>
</feature>
<dbReference type="SUPFAM" id="SSF51695">
    <property type="entry name" value="PLC-like phosphodiesterases"/>
    <property type="match status" value="1"/>
</dbReference>
<evidence type="ECO:0000259" key="2">
    <source>
        <dbReference type="PROSITE" id="PS51704"/>
    </source>
</evidence>